<evidence type="ECO:0000256" key="1">
    <source>
        <dbReference type="ARBA" id="ARBA00004141"/>
    </source>
</evidence>
<keyword evidence="4 10" id="KW-0812">Transmembrane</keyword>
<evidence type="ECO:0000256" key="3">
    <source>
        <dbReference type="ARBA" id="ARBA00022538"/>
    </source>
</evidence>
<feature type="transmembrane region" description="Helical" evidence="10">
    <location>
        <begin position="167"/>
        <end position="188"/>
    </location>
</feature>
<accession>A0A7N1A2V1</accession>
<feature type="transmembrane region" description="Helical" evidence="10">
    <location>
        <begin position="282"/>
        <end position="304"/>
    </location>
</feature>
<evidence type="ECO:0000313" key="14">
    <source>
        <dbReference type="EnsemblPlants" id="Kaladp0084s0036.1.v1.1"/>
    </source>
</evidence>
<dbReference type="Gene3D" id="1.20.1530.20">
    <property type="match status" value="1"/>
</dbReference>
<keyword evidence="5" id="KW-0630">Potassium</keyword>
<proteinExistence type="inferred from homology"/>
<feature type="transmembrane region" description="Helical" evidence="10">
    <location>
        <begin position="118"/>
        <end position="137"/>
    </location>
</feature>
<dbReference type="InterPro" id="IPR038770">
    <property type="entry name" value="Na+/solute_symporter_sf"/>
</dbReference>
<keyword evidence="6 10" id="KW-1133">Transmembrane helix</keyword>
<evidence type="ECO:0000313" key="15">
    <source>
        <dbReference type="Proteomes" id="UP000594263"/>
    </source>
</evidence>
<dbReference type="GO" id="GO:0015297">
    <property type="term" value="F:antiporter activity"/>
    <property type="evidence" value="ECO:0007669"/>
    <property type="project" value="InterPro"/>
</dbReference>
<dbReference type="Pfam" id="PF23256">
    <property type="entry name" value="CHX17_2nd"/>
    <property type="match status" value="1"/>
</dbReference>
<dbReference type="InterPro" id="IPR057290">
    <property type="entry name" value="CHX17_C"/>
</dbReference>
<feature type="transmembrane region" description="Helical" evidence="10">
    <location>
        <begin position="252"/>
        <end position="270"/>
    </location>
</feature>
<keyword evidence="8 10" id="KW-0472">Membrane</keyword>
<evidence type="ECO:0000259" key="13">
    <source>
        <dbReference type="Pfam" id="PF23259"/>
    </source>
</evidence>
<dbReference type="AlphaFoldDB" id="A0A7N1A2V1"/>
<comment type="subcellular location">
    <subcellularLocation>
        <location evidence="1">Membrane</location>
        <topology evidence="1">Multi-pass membrane protein</topology>
    </subcellularLocation>
</comment>
<dbReference type="Proteomes" id="UP000594263">
    <property type="component" value="Unplaced"/>
</dbReference>
<evidence type="ECO:0000259" key="11">
    <source>
        <dbReference type="Pfam" id="PF00999"/>
    </source>
</evidence>
<dbReference type="InterPro" id="IPR006153">
    <property type="entry name" value="Cation/H_exchanger_TM"/>
</dbReference>
<evidence type="ECO:0000259" key="12">
    <source>
        <dbReference type="Pfam" id="PF23256"/>
    </source>
</evidence>
<dbReference type="Pfam" id="PF23259">
    <property type="entry name" value="CHX17_C"/>
    <property type="match status" value="1"/>
</dbReference>
<evidence type="ECO:0000256" key="4">
    <source>
        <dbReference type="ARBA" id="ARBA00022692"/>
    </source>
</evidence>
<dbReference type="GO" id="GO:0006813">
    <property type="term" value="P:potassium ion transport"/>
    <property type="evidence" value="ECO:0007669"/>
    <property type="project" value="UniProtKB-KW"/>
</dbReference>
<reference evidence="14" key="1">
    <citation type="submission" date="2021-01" db="UniProtKB">
        <authorList>
            <consortium name="EnsemblPlants"/>
        </authorList>
    </citation>
    <scope>IDENTIFICATION</scope>
</reference>
<feature type="transmembrane region" description="Helical" evidence="10">
    <location>
        <begin position="51"/>
        <end position="68"/>
    </location>
</feature>
<keyword evidence="3" id="KW-0633">Potassium transport</keyword>
<keyword evidence="15" id="KW-1185">Reference proteome</keyword>
<feature type="transmembrane region" description="Helical" evidence="10">
    <location>
        <begin position="21"/>
        <end position="39"/>
    </location>
</feature>
<feature type="domain" description="Cation/H(+) antiporter central" evidence="12">
    <location>
        <begin position="420"/>
        <end position="508"/>
    </location>
</feature>
<dbReference type="GO" id="GO:0006885">
    <property type="term" value="P:regulation of pH"/>
    <property type="evidence" value="ECO:0007669"/>
    <property type="project" value="TreeGrafter"/>
</dbReference>
<dbReference type="PANTHER" id="PTHR32468">
    <property type="entry name" value="CATION/H + ANTIPORTER"/>
    <property type="match status" value="1"/>
</dbReference>
<evidence type="ECO:0000256" key="5">
    <source>
        <dbReference type="ARBA" id="ARBA00022958"/>
    </source>
</evidence>
<dbReference type="InterPro" id="IPR057291">
    <property type="entry name" value="CHX17_2nd"/>
</dbReference>
<feature type="domain" description="Cation/H(+) antiporter C-terminal" evidence="13">
    <location>
        <begin position="517"/>
        <end position="679"/>
    </location>
</feature>
<organism evidence="14 15">
    <name type="scientific">Kalanchoe fedtschenkoi</name>
    <name type="common">Lavender scallops</name>
    <name type="synonym">South American air plant</name>
    <dbReference type="NCBI Taxonomy" id="63787"/>
    <lineage>
        <taxon>Eukaryota</taxon>
        <taxon>Viridiplantae</taxon>
        <taxon>Streptophyta</taxon>
        <taxon>Embryophyta</taxon>
        <taxon>Tracheophyta</taxon>
        <taxon>Spermatophyta</taxon>
        <taxon>Magnoliopsida</taxon>
        <taxon>eudicotyledons</taxon>
        <taxon>Gunneridae</taxon>
        <taxon>Pentapetalae</taxon>
        <taxon>Saxifragales</taxon>
        <taxon>Crassulaceae</taxon>
        <taxon>Kalanchoe</taxon>
    </lineage>
</organism>
<feature type="domain" description="Cation/H+ exchanger transmembrane" evidence="11">
    <location>
        <begin position="117"/>
        <end position="326"/>
    </location>
</feature>
<evidence type="ECO:0000256" key="9">
    <source>
        <dbReference type="ARBA" id="ARBA00038341"/>
    </source>
</evidence>
<keyword evidence="7" id="KW-0406">Ion transport</keyword>
<dbReference type="GO" id="GO:1902600">
    <property type="term" value="P:proton transmembrane transport"/>
    <property type="evidence" value="ECO:0007669"/>
    <property type="project" value="InterPro"/>
</dbReference>
<sequence length="688" mass="75734">MEAPEIEICGDEDTFNPVFSMGTQMFCLLVIAQLFQLVLKPLGQPRPIAQILAGVVLGPTALSSIGYVRDFFLMRSSAEYYKTATMGCRQIIMFMMGLQDGLPFHEASFADVPEVYQFSTPLIFMMIIANTASPLVVRMVSELKLTSTRLGQLATYSSLINDIGGGIGSLVGAVIVDLVATLLFNRVTIIINNSHRERSYLTNAEVLLTLAVFIVYANANESLGQNSMVPCFFVGLMLPRDGKTTRTLLLKLHYPVYVFVLPIYFGYIGFQADILNLWNLRSAAMLVAISFAIIGGKIGGTLFACRRLKIPPLEGAVLALLLCVKGFTDLLVIDMTSPRAESIILSCVHNPRHVWTMVGLIGTLTGSEKTPVLPSLVQLMELPETRNDLTFNELDEDDEEFSKGLHGNDAVEINDVVDDFVAKTGVTLREGKIVSPYTSMYEDVCNLAEDLHSSFIILSFHKHQRIDGRMESDKREGIRTTNQKILRHAPCSVAVLVDKGGTAGSLQVPVQDFVQHVATLFFGGPDDREALAYSRRISTHPHVNLTVIRFVHAPTRERDSTINMTAAKDDEDFMSISTDANERDIDSAFISDFFNRYVTSGQIGFVEKYVDHGADTVNVLKDMGDMYSLFIVGKGGRDDCPMTTGLSDWEECPELGKIGDLLASSDLYAGGSVLVIQQRSSMSELADD</sequence>
<dbReference type="GO" id="GO:0016020">
    <property type="term" value="C:membrane"/>
    <property type="evidence" value="ECO:0007669"/>
    <property type="project" value="UniProtKB-SubCell"/>
</dbReference>
<comment type="similarity">
    <text evidence="9">Belongs to the monovalent cation:proton antiporter 2 (CPA2) transporter (TC 2.A.37) family. CHX (TC 2.A.37.4) subfamily.</text>
</comment>
<evidence type="ECO:0000256" key="8">
    <source>
        <dbReference type="ARBA" id="ARBA00023136"/>
    </source>
</evidence>
<dbReference type="Pfam" id="PF00999">
    <property type="entry name" value="Na_H_Exchanger"/>
    <property type="match status" value="1"/>
</dbReference>
<dbReference type="Gramene" id="Kaladp0084s0036.1.v1.1">
    <property type="protein sequence ID" value="Kaladp0084s0036.1.v1.1"/>
    <property type="gene ID" value="Kaladp0084s0036.v1.1"/>
</dbReference>
<evidence type="ECO:0000256" key="7">
    <source>
        <dbReference type="ARBA" id="ARBA00023065"/>
    </source>
</evidence>
<evidence type="ECO:0008006" key="16">
    <source>
        <dbReference type="Google" id="ProtNLM"/>
    </source>
</evidence>
<dbReference type="GO" id="GO:0012505">
    <property type="term" value="C:endomembrane system"/>
    <property type="evidence" value="ECO:0007669"/>
    <property type="project" value="TreeGrafter"/>
</dbReference>
<protein>
    <recommendedName>
        <fullName evidence="16">Cation/H+ exchanger domain-containing protein</fullName>
    </recommendedName>
</protein>
<evidence type="ECO:0000256" key="6">
    <source>
        <dbReference type="ARBA" id="ARBA00022989"/>
    </source>
</evidence>
<dbReference type="OMA" id="INEMSCM"/>
<evidence type="ECO:0000256" key="2">
    <source>
        <dbReference type="ARBA" id="ARBA00022448"/>
    </source>
</evidence>
<dbReference type="InterPro" id="IPR050794">
    <property type="entry name" value="CPA2_transporter"/>
</dbReference>
<name>A0A7N1A2V1_KALFE</name>
<dbReference type="EnsemblPlants" id="Kaladp0084s0036.1.v1.1">
    <property type="protein sequence ID" value="Kaladp0084s0036.1.v1.1"/>
    <property type="gene ID" value="Kaladp0084s0036.v1.1"/>
</dbReference>
<feature type="transmembrane region" description="Helical" evidence="10">
    <location>
        <begin position="200"/>
        <end position="217"/>
    </location>
</feature>
<keyword evidence="2" id="KW-0813">Transport</keyword>
<evidence type="ECO:0000256" key="10">
    <source>
        <dbReference type="SAM" id="Phobius"/>
    </source>
</evidence>
<feature type="transmembrane region" description="Helical" evidence="10">
    <location>
        <begin position="316"/>
        <end position="333"/>
    </location>
</feature>
<dbReference type="PANTHER" id="PTHR32468:SF18">
    <property type="entry name" value="CATION_H(+) ANTIPORTER 1"/>
    <property type="match status" value="1"/>
</dbReference>